<proteinExistence type="predicted"/>
<dbReference type="Proteomes" id="UP000494206">
    <property type="component" value="Unassembled WGS sequence"/>
</dbReference>
<dbReference type="InterPro" id="IPR002591">
    <property type="entry name" value="Phosphodiest/P_Trfase"/>
</dbReference>
<gene>
    <name evidence="2" type="ORF">CBOVIS_LOCUS3413</name>
</gene>
<feature type="signal peptide" evidence="1">
    <location>
        <begin position="1"/>
        <end position="17"/>
    </location>
</feature>
<keyword evidence="3" id="KW-1185">Reference proteome</keyword>
<dbReference type="EMBL" id="CADEPM010000002">
    <property type="protein sequence ID" value="CAB3400483.1"/>
    <property type="molecule type" value="Genomic_DNA"/>
</dbReference>
<name>A0A8S1EHQ2_9PELO</name>
<protein>
    <recommendedName>
        <fullName evidence="4">Ectonucleotide pyrophosphatase/phosphodiesterase family member 4</fullName>
    </recommendedName>
</protein>
<feature type="chain" id="PRO_5035725782" description="Ectonucleotide pyrophosphatase/phosphodiesterase family member 4" evidence="1">
    <location>
        <begin position="18"/>
        <end position="466"/>
    </location>
</feature>
<evidence type="ECO:0000313" key="3">
    <source>
        <dbReference type="Proteomes" id="UP000494206"/>
    </source>
</evidence>
<sequence>MYLSIVLCGLVLGLSEARDPAGQNLIVILADGYGATLLNNTKPDATFGIRHLATNGVQVDAVVPSFPTHTWPQWMSLATGLYTENHGFTADYMWDRKTNKSFERGVGPNDNDDVWWDDAKAPFWYTAGKAGVDVSCYWFAHCHRAYYDMVVQVPEKRWANLDDPHQTDNFRDIFPQIANRITKYQMYKQQLFLIRYANIAVAQRENGEDSDEVEQAVARFDLYINELQQLLEDRGLFTSTNLVVMSDHGFKPLQKEEQFFMEQCLPDFSLVKKVVNAHSMIMVFTNPEDEGTVHYEFSVCEVWSPMGDYDENDTPFVKTYRMSELPDELHFKNSRFMSGVVLITKPGTSVVTKELPTVPPNGDPSIDAKQASGWEPTVEEMKGIFVARGPAFRENERFGQIEMVDIYQMLLNILSIEPAHPHNGTWANVENMLSDGWESRGTADSSYFWSPFLLFSSIFAHFLIFY</sequence>
<dbReference type="SUPFAM" id="SSF53649">
    <property type="entry name" value="Alkaline phosphatase-like"/>
    <property type="match status" value="1"/>
</dbReference>
<dbReference type="Pfam" id="PF01663">
    <property type="entry name" value="Phosphodiest"/>
    <property type="match status" value="1"/>
</dbReference>
<dbReference type="CDD" id="cd16018">
    <property type="entry name" value="Enpp"/>
    <property type="match status" value="1"/>
</dbReference>
<organism evidence="2 3">
    <name type="scientific">Caenorhabditis bovis</name>
    <dbReference type="NCBI Taxonomy" id="2654633"/>
    <lineage>
        <taxon>Eukaryota</taxon>
        <taxon>Metazoa</taxon>
        <taxon>Ecdysozoa</taxon>
        <taxon>Nematoda</taxon>
        <taxon>Chromadorea</taxon>
        <taxon>Rhabditida</taxon>
        <taxon>Rhabditina</taxon>
        <taxon>Rhabditomorpha</taxon>
        <taxon>Rhabditoidea</taxon>
        <taxon>Rhabditidae</taxon>
        <taxon>Peloderinae</taxon>
        <taxon>Caenorhabditis</taxon>
    </lineage>
</organism>
<dbReference type="PANTHER" id="PTHR10151:SF111">
    <property type="entry name" value="CHOLINE-SPECIFIC GLYCEROPHOSPHODIESTER PHOSPHODIESTERASE"/>
    <property type="match status" value="1"/>
</dbReference>
<dbReference type="AlphaFoldDB" id="A0A8S1EHQ2"/>
<dbReference type="Gene3D" id="3.40.720.10">
    <property type="entry name" value="Alkaline Phosphatase, subunit A"/>
    <property type="match status" value="1"/>
</dbReference>
<reference evidence="2 3" key="1">
    <citation type="submission" date="2020-04" db="EMBL/GenBank/DDBJ databases">
        <authorList>
            <person name="Laetsch R D."/>
            <person name="Stevens L."/>
            <person name="Kumar S."/>
            <person name="Blaxter L. M."/>
        </authorList>
    </citation>
    <scope>NUCLEOTIDE SEQUENCE [LARGE SCALE GENOMIC DNA]</scope>
</reference>
<evidence type="ECO:0000313" key="2">
    <source>
        <dbReference type="EMBL" id="CAB3400483.1"/>
    </source>
</evidence>
<evidence type="ECO:0008006" key="4">
    <source>
        <dbReference type="Google" id="ProtNLM"/>
    </source>
</evidence>
<dbReference type="FunFam" id="3.40.720.10:FF:000081">
    <property type="entry name" value="Protein CBG02074"/>
    <property type="match status" value="1"/>
</dbReference>
<keyword evidence="1" id="KW-0732">Signal</keyword>
<dbReference type="PANTHER" id="PTHR10151">
    <property type="entry name" value="ECTONUCLEOTIDE PYROPHOSPHATASE/PHOSPHODIESTERASE"/>
    <property type="match status" value="1"/>
</dbReference>
<dbReference type="InterPro" id="IPR017850">
    <property type="entry name" value="Alkaline_phosphatase_core_sf"/>
</dbReference>
<accession>A0A8S1EHQ2</accession>
<dbReference type="OrthoDB" id="415411at2759"/>
<comment type="caution">
    <text evidence="2">The sequence shown here is derived from an EMBL/GenBank/DDBJ whole genome shotgun (WGS) entry which is preliminary data.</text>
</comment>
<evidence type="ECO:0000256" key="1">
    <source>
        <dbReference type="SAM" id="SignalP"/>
    </source>
</evidence>